<dbReference type="GO" id="GO:1904380">
    <property type="term" value="P:endoplasmic reticulum mannose trimming"/>
    <property type="evidence" value="ECO:0007669"/>
    <property type="project" value="InterPro"/>
</dbReference>
<evidence type="ECO:0000256" key="7">
    <source>
        <dbReference type="RuleBase" id="RU361193"/>
    </source>
</evidence>
<dbReference type="InterPro" id="IPR012341">
    <property type="entry name" value="6hp_glycosidase-like_sf"/>
</dbReference>
<dbReference type="PRINTS" id="PR00747">
    <property type="entry name" value="GLYHDRLASE47"/>
</dbReference>
<dbReference type="InterPro" id="IPR001382">
    <property type="entry name" value="Glyco_hydro_47"/>
</dbReference>
<comment type="similarity">
    <text evidence="2 7">Belongs to the glycosyl hydrolase 47 family.</text>
</comment>
<dbReference type="EC" id="3.2.1.-" evidence="7"/>
<evidence type="ECO:0000313" key="9">
    <source>
        <dbReference type="Proteomes" id="UP000266743"/>
    </source>
</evidence>
<dbReference type="InterPro" id="IPR044674">
    <property type="entry name" value="EDEM1/2/3"/>
</dbReference>
<evidence type="ECO:0000313" key="8">
    <source>
        <dbReference type="EMBL" id="RHW71029.1"/>
    </source>
</evidence>
<name>A0A3L6L372_9TRYP</name>
<feature type="active site" description="Proton donor" evidence="5">
    <location>
        <position position="380"/>
    </location>
</feature>
<keyword evidence="6" id="KW-0106">Calcium</keyword>
<protein>
    <recommendedName>
        <fullName evidence="7">alpha-1,2-Mannosidase</fullName>
        <ecNumber evidence="7">3.2.1.-</ecNumber>
    </recommendedName>
</protein>
<dbReference type="GO" id="GO:0005509">
    <property type="term" value="F:calcium ion binding"/>
    <property type="evidence" value="ECO:0007669"/>
    <property type="project" value="InterPro"/>
</dbReference>
<feature type="active site" description="Proton donor" evidence="5">
    <location>
        <position position="144"/>
    </location>
</feature>
<dbReference type="FunFam" id="1.50.10.10:FF:000091">
    <property type="entry name" value="alpha-1,2-Mannosidase"/>
    <property type="match status" value="1"/>
</dbReference>
<dbReference type="Pfam" id="PF01532">
    <property type="entry name" value="Glyco_hydro_47"/>
    <property type="match status" value="1"/>
</dbReference>
<evidence type="ECO:0000256" key="2">
    <source>
        <dbReference type="ARBA" id="ARBA00007658"/>
    </source>
</evidence>
<dbReference type="GO" id="GO:0005975">
    <property type="term" value="P:carbohydrate metabolic process"/>
    <property type="evidence" value="ECO:0007669"/>
    <property type="project" value="InterPro"/>
</dbReference>
<dbReference type="EMBL" id="QSBY01000008">
    <property type="protein sequence ID" value="RHW71029.1"/>
    <property type="molecule type" value="Genomic_DNA"/>
</dbReference>
<keyword evidence="7" id="KW-0326">Glycosidase</keyword>
<dbReference type="Proteomes" id="UP000266743">
    <property type="component" value="Chromosome 8"/>
</dbReference>
<keyword evidence="7" id="KW-0378">Hydrolase</keyword>
<dbReference type="PANTHER" id="PTHR45679">
    <property type="entry name" value="ER DEGRADATION-ENHANCING ALPHA-MANNOSIDASE-LIKE PROTEIN 2"/>
    <property type="match status" value="1"/>
</dbReference>
<evidence type="ECO:0000256" key="4">
    <source>
        <dbReference type="ARBA" id="ARBA00023180"/>
    </source>
</evidence>
<comment type="caution">
    <text evidence="8">The sequence shown here is derived from an EMBL/GenBank/DDBJ whole genome shotgun (WGS) entry which is preliminary data.</text>
</comment>
<dbReference type="AlphaFoldDB" id="A0A3L6L372"/>
<evidence type="ECO:0000256" key="5">
    <source>
        <dbReference type="PIRSR" id="PIRSR601382-1"/>
    </source>
</evidence>
<dbReference type="GO" id="GO:0004571">
    <property type="term" value="F:mannosyl-oligosaccharide 1,2-alpha-mannosidase activity"/>
    <property type="evidence" value="ECO:0007669"/>
    <property type="project" value="InterPro"/>
</dbReference>
<proteinExistence type="inferred from homology"/>
<keyword evidence="3" id="KW-0256">Endoplasmic reticulum</keyword>
<reference evidence="8 9" key="1">
    <citation type="submission" date="2018-09" db="EMBL/GenBank/DDBJ databases">
        <title>whole genome sequence of T. equiperdum IVM-t1 strain.</title>
        <authorList>
            <person name="Suganuma K."/>
        </authorList>
    </citation>
    <scope>NUCLEOTIDE SEQUENCE [LARGE SCALE GENOMIC DNA]</scope>
    <source>
        <strain evidence="8 9">IVM-t1</strain>
    </source>
</reference>
<dbReference type="SUPFAM" id="SSF48225">
    <property type="entry name" value="Seven-hairpin glycosidases"/>
    <property type="match status" value="1"/>
</dbReference>
<evidence type="ECO:0000256" key="1">
    <source>
        <dbReference type="ARBA" id="ARBA00004240"/>
    </source>
</evidence>
<dbReference type="InterPro" id="IPR036026">
    <property type="entry name" value="Seven-hairpin_glycosidases"/>
</dbReference>
<gene>
    <name evidence="8" type="ORF">DPX39_080030900</name>
</gene>
<dbReference type="PANTHER" id="PTHR45679:SF5">
    <property type="entry name" value="ER DEGRADATION-ENHANCING ALPHA-MANNOSIDASE-LIKE PROTEIN 1"/>
    <property type="match status" value="1"/>
</dbReference>
<feature type="active site" evidence="5">
    <location>
        <position position="401"/>
    </location>
</feature>
<feature type="active site" evidence="5">
    <location>
        <position position="287"/>
    </location>
</feature>
<evidence type="ECO:0000256" key="3">
    <source>
        <dbReference type="ARBA" id="ARBA00022824"/>
    </source>
</evidence>
<keyword evidence="4" id="KW-0325">Glycoprotein</keyword>
<comment type="cofactor">
    <cofactor evidence="6">
        <name>Ca(2+)</name>
        <dbReference type="ChEBI" id="CHEBI:29108"/>
    </cofactor>
</comment>
<dbReference type="GO" id="GO:0016020">
    <property type="term" value="C:membrane"/>
    <property type="evidence" value="ECO:0007669"/>
    <property type="project" value="InterPro"/>
</dbReference>
<feature type="binding site" evidence="6">
    <location>
        <position position="513"/>
    </location>
    <ligand>
        <name>Ca(2+)</name>
        <dbReference type="ChEBI" id="CHEBI:29108"/>
    </ligand>
</feature>
<dbReference type="Gene3D" id="1.50.10.10">
    <property type="match status" value="1"/>
</dbReference>
<sequence length="599" mass="66738">MKGGQFLKLPCVRVLLVLVTVFFVRLPSVMREERFHQYGNGARGGNSQGYNTDGMHPIQAEMLPYVRDMIDHAFGSYIKYAFPKDELCPVSGTGKNTMGGYGWTLIDSLDTLAIAGFHKEFRRHAKWVEEHLTFDIDESVSVFETTIRALGGLLAAHFMYEEGIVPIIPSEHDYNGGFLRLAVDLADRLMPCFDTPTGIPYGAINLRRGVSGGESQLANTAGAGTLLMEMTVLSRITGDEKYERAARRASEALFAARDSQTELMGNHIHTHTGIWRHGESSVGGNIDSAIEYFIKSHSMSGDIGDWERFERTARAVNRYVRKGGMLLAASMYSGRRLQTSQESLSSFFPGNLVLGGHLHEAVESSWPIHTFFKHFGVLPEIFSLESGEPSWRSHDYIGRPEHIESLYMLYRATRDPTYLLMGKELALAINLRMRTPYGFSSVSDVRYPHHDGVHRDSMESFMIAETLKYLYLLFDECNAVHMQGRMGGRASPHCVMDSGSGSSVSHVGWVFNTEAHLFPNSAEWWAPTSLETLDKEAEDPAAALRRQRLEVIDGLLGSFEEVDGEVVGANDKGGAALYQFHCANHALSDIGRLSKSVFR</sequence>
<dbReference type="GO" id="GO:0044322">
    <property type="term" value="C:endoplasmic reticulum quality control compartment"/>
    <property type="evidence" value="ECO:0007669"/>
    <property type="project" value="GOC"/>
</dbReference>
<organism evidence="8 9">
    <name type="scientific">Trypanosoma brucei equiperdum</name>
    <dbReference type="NCBI Taxonomy" id="630700"/>
    <lineage>
        <taxon>Eukaryota</taxon>
        <taxon>Discoba</taxon>
        <taxon>Euglenozoa</taxon>
        <taxon>Kinetoplastea</taxon>
        <taxon>Metakinetoplastina</taxon>
        <taxon>Trypanosomatida</taxon>
        <taxon>Trypanosomatidae</taxon>
        <taxon>Trypanosoma</taxon>
    </lineage>
</organism>
<evidence type="ECO:0000256" key="6">
    <source>
        <dbReference type="PIRSR" id="PIRSR601382-2"/>
    </source>
</evidence>
<keyword evidence="6" id="KW-0479">Metal-binding</keyword>
<accession>A0A3L6L372</accession>
<comment type="subcellular location">
    <subcellularLocation>
        <location evidence="1">Endoplasmic reticulum</location>
    </subcellularLocation>
</comment>